<dbReference type="OrthoDB" id="8062037at2759"/>
<feature type="domain" description="RING-type" evidence="10">
    <location>
        <begin position="68"/>
        <end position="110"/>
    </location>
</feature>
<evidence type="ECO:0000256" key="8">
    <source>
        <dbReference type="PROSITE-ProRule" id="PRU00175"/>
    </source>
</evidence>
<comment type="caution">
    <text evidence="11">The sequence shown here is derived from an EMBL/GenBank/DDBJ whole genome shotgun (WGS) entry which is preliminary data.</text>
</comment>
<evidence type="ECO:0000256" key="6">
    <source>
        <dbReference type="ARBA" id="ARBA00022989"/>
    </source>
</evidence>
<dbReference type="PROSITE" id="PS50089">
    <property type="entry name" value="ZF_RING_2"/>
    <property type="match status" value="1"/>
</dbReference>
<name>A0A0K9NIA1_ZOSMR</name>
<sequence>MFVDVNVLVSMVIVGGIFILAILSCVCRRCQRQPSATTLPNDVGLESNTIRSLPTFVHDSAGEVKVQCPVCLEELKDGETGRILPLCDHRFHVNCIDIWLMSHSTCPVCRLQLSSQSPVQN</sequence>
<dbReference type="Pfam" id="PF13639">
    <property type="entry name" value="zf-RING_2"/>
    <property type="match status" value="1"/>
</dbReference>
<dbReference type="OMA" id="FCYAPED"/>
<keyword evidence="3" id="KW-0479">Metal-binding</keyword>
<protein>
    <submittedName>
        <fullName evidence="11">E3 ubiquitin-protein ligase, ATL family</fullName>
    </submittedName>
</protein>
<organism evidence="11 12">
    <name type="scientific">Zostera marina</name>
    <name type="common">Eelgrass</name>
    <dbReference type="NCBI Taxonomy" id="29655"/>
    <lineage>
        <taxon>Eukaryota</taxon>
        <taxon>Viridiplantae</taxon>
        <taxon>Streptophyta</taxon>
        <taxon>Embryophyta</taxon>
        <taxon>Tracheophyta</taxon>
        <taxon>Spermatophyta</taxon>
        <taxon>Magnoliopsida</taxon>
        <taxon>Liliopsida</taxon>
        <taxon>Zosteraceae</taxon>
        <taxon>Zostera</taxon>
    </lineage>
</organism>
<dbReference type="STRING" id="29655.A0A0K9NIA1"/>
<evidence type="ECO:0000256" key="4">
    <source>
        <dbReference type="ARBA" id="ARBA00022771"/>
    </source>
</evidence>
<comment type="subcellular location">
    <subcellularLocation>
        <location evidence="1">Membrane</location>
    </subcellularLocation>
</comment>
<keyword evidence="12" id="KW-1185">Reference proteome</keyword>
<dbReference type="InterPro" id="IPR013083">
    <property type="entry name" value="Znf_RING/FYVE/PHD"/>
</dbReference>
<evidence type="ECO:0000256" key="1">
    <source>
        <dbReference type="ARBA" id="ARBA00004370"/>
    </source>
</evidence>
<feature type="transmembrane region" description="Helical" evidence="9">
    <location>
        <begin position="6"/>
        <end position="26"/>
    </location>
</feature>
<evidence type="ECO:0000313" key="11">
    <source>
        <dbReference type="EMBL" id="KMZ56353.1"/>
    </source>
</evidence>
<keyword evidence="6 9" id="KW-1133">Transmembrane helix</keyword>
<dbReference type="InterPro" id="IPR001841">
    <property type="entry name" value="Znf_RING"/>
</dbReference>
<dbReference type="CDD" id="cd16461">
    <property type="entry name" value="RING-H2_EL5-like"/>
    <property type="match status" value="1"/>
</dbReference>
<dbReference type="PANTHER" id="PTHR46539">
    <property type="entry name" value="E3 UBIQUITIN-PROTEIN LIGASE ATL42"/>
    <property type="match status" value="1"/>
</dbReference>
<keyword evidence="5" id="KW-0862">Zinc</keyword>
<dbReference type="Proteomes" id="UP000036987">
    <property type="component" value="Unassembled WGS sequence"/>
</dbReference>
<keyword evidence="2 9" id="KW-0812">Transmembrane</keyword>
<evidence type="ECO:0000256" key="3">
    <source>
        <dbReference type="ARBA" id="ARBA00022723"/>
    </source>
</evidence>
<dbReference type="SUPFAM" id="SSF57850">
    <property type="entry name" value="RING/U-box"/>
    <property type="match status" value="1"/>
</dbReference>
<dbReference type="SMART" id="SM00184">
    <property type="entry name" value="RING"/>
    <property type="match status" value="1"/>
</dbReference>
<keyword evidence="7 9" id="KW-0472">Membrane</keyword>
<dbReference type="PANTHER" id="PTHR46539:SF2">
    <property type="entry name" value="RING-H2 FINGER PROTEIN ATL43"/>
    <property type="match status" value="1"/>
</dbReference>
<evidence type="ECO:0000256" key="5">
    <source>
        <dbReference type="ARBA" id="ARBA00022833"/>
    </source>
</evidence>
<gene>
    <name evidence="11" type="ORF">ZOSMA_96G00270</name>
</gene>
<dbReference type="Gene3D" id="3.30.40.10">
    <property type="entry name" value="Zinc/RING finger domain, C3HC4 (zinc finger)"/>
    <property type="match status" value="1"/>
</dbReference>
<evidence type="ECO:0000313" key="12">
    <source>
        <dbReference type="Proteomes" id="UP000036987"/>
    </source>
</evidence>
<dbReference type="GO" id="GO:0008270">
    <property type="term" value="F:zinc ion binding"/>
    <property type="evidence" value="ECO:0007669"/>
    <property type="project" value="UniProtKB-KW"/>
</dbReference>
<dbReference type="EMBL" id="LFYR01002199">
    <property type="protein sequence ID" value="KMZ56353.1"/>
    <property type="molecule type" value="Genomic_DNA"/>
</dbReference>
<evidence type="ECO:0000256" key="7">
    <source>
        <dbReference type="ARBA" id="ARBA00023136"/>
    </source>
</evidence>
<accession>A0A0K9NIA1</accession>
<dbReference type="AlphaFoldDB" id="A0A0K9NIA1"/>
<evidence type="ECO:0000259" key="10">
    <source>
        <dbReference type="PROSITE" id="PS50089"/>
    </source>
</evidence>
<proteinExistence type="predicted"/>
<reference evidence="12" key="1">
    <citation type="journal article" date="2016" name="Nature">
        <title>The genome of the seagrass Zostera marina reveals angiosperm adaptation to the sea.</title>
        <authorList>
            <person name="Olsen J.L."/>
            <person name="Rouze P."/>
            <person name="Verhelst B."/>
            <person name="Lin Y.-C."/>
            <person name="Bayer T."/>
            <person name="Collen J."/>
            <person name="Dattolo E."/>
            <person name="De Paoli E."/>
            <person name="Dittami S."/>
            <person name="Maumus F."/>
            <person name="Michel G."/>
            <person name="Kersting A."/>
            <person name="Lauritano C."/>
            <person name="Lohaus R."/>
            <person name="Toepel M."/>
            <person name="Tonon T."/>
            <person name="Vanneste K."/>
            <person name="Amirebrahimi M."/>
            <person name="Brakel J."/>
            <person name="Bostroem C."/>
            <person name="Chovatia M."/>
            <person name="Grimwood J."/>
            <person name="Jenkins J.W."/>
            <person name="Jueterbock A."/>
            <person name="Mraz A."/>
            <person name="Stam W.T."/>
            <person name="Tice H."/>
            <person name="Bornberg-Bauer E."/>
            <person name="Green P.J."/>
            <person name="Pearson G.A."/>
            <person name="Procaccini G."/>
            <person name="Duarte C.M."/>
            <person name="Schmutz J."/>
            <person name="Reusch T.B.H."/>
            <person name="Van de Peer Y."/>
        </authorList>
    </citation>
    <scope>NUCLEOTIDE SEQUENCE [LARGE SCALE GENOMIC DNA]</scope>
    <source>
        <strain evidence="12">cv. Finnish</strain>
    </source>
</reference>
<evidence type="ECO:0000256" key="9">
    <source>
        <dbReference type="SAM" id="Phobius"/>
    </source>
</evidence>
<evidence type="ECO:0000256" key="2">
    <source>
        <dbReference type="ARBA" id="ARBA00022692"/>
    </source>
</evidence>
<dbReference type="GO" id="GO:0016020">
    <property type="term" value="C:membrane"/>
    <property type="evidence" value="ECO:0007669"/>
    <property type="project" value="UniProtKB-SubCell"/>
</dbReference>
<keyword evidence="4 8" id="KW-0863">Zinc-finger</keyword>